<feature type="domain" description="DUF2207" evidence="3">
    <location>
        <begin position="29"/>
        <end position="203"/>
    </location>
</feature>
<evidence type="ECO:0000256" key="2">
    <source>
        <dbReference type="SAM" id="SignalP"/>
    </source>
</evidence>
<sequence>MKKLFSILTIIFIFAFPNVVSATTKEYYIDNVNIQAEILQNGDVNVTENLGYDFNGDFNGIFRNLKLNNTLGYKISEVYSIDENGHKQLISEADNEADYTYKLIDNGDSIQIKVFCPSSNEKKSFFFNYTIEKAAKKYSDLSQLYWNFYTVENVSSIKEGSLNLSLNNSNFDSSVFHYDVFGDGDFETTYNDKSVSVNFKNLTSLLGIKLNFQKEFLNDIPEINSTAPTEVESQYQSSTDLNGKCIAFIALFISLGLGGIGFGFFINKLKFKKELEKYRSKFTFIPNEIYVEPPSSTSPALIDLLMNEKVVSKEILTPTLFYLVKKGYYTISESTYYSGKNKSNNLKEDLIFTRVHSKGLPKENHLVFLIDWFSMYEVNGSFSLQKIKKRIQSQSEAQKFINKLNEWIAEVFEDADSYTFFKTIGNKRILRNKYYNEKLKWLSYKNYLINSKENLEHKNLTNIDDPLIYATALDIDYDDIKVILNSLSKDIKRNSSEIPEFSYLYCNNYLFYSLLVNDINGDAHINIDNSPNSTSSSFGGFSSGSGFTGGGGGGSGAF</sequence>
<keyword evidence="1" id="KW-1133">Transmembrane helix</keyword>
<dbReference type="EMBL" id="CP023671">
    <property type="protein sequence ID" value="AYE33244.1"/>
    <property type="molecule type" value="Genomic_DNA"/>
</dbReference>
<evidence type="ECO:0000256" key="1">
    <source>
        <dbReference type="SAM" id="Phobius"/>
    </source>
</evidence>
<dbReference type="Proteomes" id="UP001055437">
    <property type="component" value="Chromosome"/>
</dbReference>
<gene>
    <name evidence="5" type="ORF">CP523_01585</name>
    <name evidence="6" type="ORF">NH397_09895</name>
</gene>
<dbReference type="Proteomes" id="UP000280586">
    <property type="component" value="Chromosome"/>
</dbReference>
<keyword evidence="2" id="KW-0732">Signal</keyword>
<protein>
    <submittedName>
        <fullName evidence="6">DUF2207 domain-containing protein</fullName>
    </submittedName>
</protein>
<dbReference type="EMBL" id="CP099799">
    <property type="protein sequence ID" value="USR99817.1"/>
    <property type="molecule type" value="Genomic_DNA"/>
</dbReference>
<evidence type="ECO:0000259" key="3">
    <source>
        <dbReference type="Pfam" id="PF09972"/>
    </source>
</evidence>
<organism evidence="5 7">
    <name type="scientific">Clostridium septicum</name>
    <dbReference type="NCBI Taxonomy" id="1504"/>
    <lineage>
        <taxon>Bacteria</taxon>
        <taxon>Bacillati</taxon>
        <taxon>Bacillota</taxon>
        <taxon>Clostridia</taxon>
        <taxon>Eubacteriales</taxon>
        <taxon>Clostridiaceae</taxon>
        <taxon>Clostridium</taxon>
    </lineage>
</organism>
<dbReference type="Pfam" id="PF20990">
    <property type="entry name" value="DUF2207_C"/>
    <property type="match status" value="1"/>
</dbReference>
<name>A0A9N7JJ53_CLOSE</name>
<feature type="chain" id="PRO_5040424539" evidence="2">
    <location>
        <begin position="23"/>
        <end position="558"/>
    </location>
</feature>
<proteinExistence type="predicted"/>
<keyword evidence="8" id="KW-1185">Reference proteome</keyword>
<dbReference type="Pfam" id="PF09972">
    <property type="entry name" value="DUF2207"/>
    <property type="match status" value="1"/>
</dbReference>
<evidence type="ECO:0000259" key="4">
    <source>
        <dbReference type="Pfam" id="PF20990"/>
    </source>
</evidence>
<reference evidence="5 7" key="1">
    <citation type="submission" date="2017-09" db="EMBL/GenBank/DDBJ databases">
        <authorList>
            <person name="Thomas P."/>
            <person name="Seyboldt C."/>
        </authorList>
    </citation>
    <scope>NUCLEOTIDE SEQUENCE [LARGE SCALE GENOMIC DNA]</scope>
    <source>
        <strain evidence="5 7">DSM 7534</strain>
    </source>
</reference>
<dbReference type="RefSeq" id="WP_120140432.1">
    <property type="nucleotide sequence ID" value="NZ_CP023671.1"/>
</dbReference>
<feature type="transmembrane region" description="Helical" evidence="1">
    <location>
        <begin position="246"/>
        <end position="266"/>
    </location>
</feature>
<keyword evidence="1" id="KW-0472">Membrane</keyword>
<dbReference type="InterPro" id="IPR018702">
    <property type="entry name" value="DUF2207"/>
</dbReference>
<evidence type="ECO:0000313" key="7">
    <source>
        <dbReference type="Proteomes" id="UP000280586"/>
    </source>
</evidence>
<reference evidence="6" key="2">
    <citation type="submission" date="2022-06" db="EMBL/GenBank/DDBJ databases">
        <authorList>
            <person name="Holder M.E."/>
            <person name="Ajami N.J."/>
            <person name="Petrosino J.F."/>
        </authorList>
    </citation>
    <scope>NUCLEOTIDE SEQUENCE</scope>
    <source>
        <strain evidence="6">RMA 8861</strain>
    </source>
</reference>
<accession>A0A9N7JJ53</accession>
<dbReference type="InterPro" id="IPR048389">
    <property type="entry name" value="YciQ-like_C"/>
</dbReference>
<evidence type="ECO:0000313" key="6">
    <source>
        <dbReference type="EMBL" id="USR99817.1"/>
    </source>
</evidence>
<feature type="signal peptide" evidence="2">
    <location>
        <begin position="1"/>
        <end position="22"/>
    </location>
</feature>
<evidence type="ECO:0000313" key="5">
    <source>
        <dbReference type="EMBL" id="AYE33244.1"/>
    </source>
</evidence>
<dbReference type="GeneID" id="303559369"/>
<dbReference type="AlphaFoldDB" id="A0A9N7JJ53"/>
<keyword evidence="1" id="KW-0812">Transmembrane</keyword>
<dbReference type="KEGG" id="csep:CP523_01585"/>
<evidence type="ECO:0000313" key="8">
    <source>
        <dbReference type="Proteomes" id="UP001055437"/>
    </source>
</evidence>
<feature type="domain" description="Predicted membrane protein YciQ-like C-terminal" evidence="4">
    <location>
        <begin position="290"/>
        <end position="428"/>
    </location>
</feature>